<accession>A0A7I8LHC6</accession>
<gene>
    <name evidence="1" type="ORF">SI8410_15019396</name>
</gene>
<protein>
    <submittedName>
        <fullName evidence="1">Uncharacterized protein</fullName>
    </submittedName>
</protein>
<evidence type="ECO:0000313" key="2">
    <source>
        <dbReference type="Proteomes" id="UP000663760"/>
    </source>
</evidence>
<name>A0A7I8LHC6_SPIIN</name>
<dbReference type="AlphaFoldDB" id="A0A7I8LHC6"/>
<dbReference type="Proteomes" id="UP000663760">
    <property type="component" value="Chromosome 15"/>
</dbReference>
<reference evidence="1" key="1">
    <citation type="submission" date="2020-02" db="EMBL/GenBank/DDBJ databases">
        <authorList>
            <person name="Scholz U."/>
            <person name="Mascher M."/>
            <person name="Fiebig A."/>
        </authorList>
    </citation>
    <scope>NUCLEOTIDE SEQUENCE</scope>
</reference>
<organism evidence="1 2">
    <name type="scientific">Spirodela intermedia</name>
    <name type="common">Intermediate duckweed</name>
    <dbReference type="NCBI Taxonomy" id="51605"/>
    <lineage>
        <taxon>Eukaryota</taxon>
        <taxon>Viridiplantae</taxon>
        <taxon>Streptophyta</taxon>
        <taxon>Embryophyta</taxon>
        <taxon>Tracheophyta</taxon>
        <taxon>Spermatophyta</taxon>
        <taxon>Magnoliopsida</taxon>
        <taxon>Liliopsida</taxon>
        <taxon>Araceae</taxon>
        <taxon>Lemnoideae</taxon>
        <taxon>Spirodela</taxon>
    </lineage>
</organism>
<sequence length="39" mass="3791">MIAAVGAPPSVEARSAVAVAVAVAACSPHRRPHQVGPCG</sequence>
<keyword evidence="2" id="KW-1185">Reference proteome</keyword>
<proteinExistence type="predicted"/>
<dbReference type="EMBL" id="LR746278">
    <property type="protein sequence ID" value="CAA7408718.1"/>
    <property type="molecule type" value="Genomic_DNA"/>
</dbReference>
<evidence type="ECO:0000313" key="1">
    <source>
        <dbReference type="EMBL" id="CAA7408718.1"/>
    </source>
</evidence>